<sequence length="1015" mass="112785">MSNFPHGPMLTTDGQPSGPAETGKKKQQAQQPRQLLSCTKCRDRKVKCDRTKPCSACCARGQPKDCHFVAEGGDYAPIQQSYELRKLRQENMRLKERLRARQNSIEDEDSDPAASPDSQLGERPGSSQKRRTTKQRRFQGSEWQDSIYFGSPGLASVVKDFAAVNMGPFPASLSHLMPRGPDMYTPRNPLPHPFPTVFRATPEECIPQLLDCLPPMDELLESLGAFERRVNVCSFPHVPFEITRTEVERFLDDGRRNAQLCPDMLALLFAAIALGGQHAVWDRSGCQWAADAMTVEIGKGNVYIAAAMQALRLASFMHRPSLLGIQALIMIGPYLTNSGRFLEAWTLFGTTIRLAHSIGLHRHPKYLDPAPPTQRECFVRQTLWWWMLHMDEQYSMTLGRPLGISGIGDCPPPQELTTNPGMLRFGEFVNRFTVLARQILSSEKLSNAKIDDLTDLIRALLETMPETLQFDRSWLQKGHDLPDWPLGAMAAVYHCKAHTYLILLNRQRLDKNAAQTQAHNNLKNPAFGFRTVNKTTSSQPSPGSTITPTPRGRALVLASSEEVLDAFLFLYLKVPAALISWTMGQQAFNSCMIILLDAMELKKITFAVQKVEKAYAIFSALQNVHELANLAVERISWGLKELRNVSQTPAAPSRPSRTHSSDAMHGAWSETPSSLRAMYDDTVMNATGMLLLEDPGLQSFMPESFSPISWNLDTLEPTMPFQLKGDWSDLRSHTGQPDTSFMFDGMDDFRSVGTMQGLQRSTTLRSAPTRYATPTVDDRQPQSITIPASHSSFAMPTQSNVAPVPVAEGLQHFGRPPHLRPEQSDPDGNRQWSWQPTASSFTTAHLQRVGNSAHPYQASGTQMRHNSCPLLPKLTTAPPSSHSMQPFNTQSTQSETSTHRHPPQFDQAPFHSFSETTPESISSVSSPTIQSTWAAKSTARPVSVQMADSALDLSCVDPFGQNILETSHVDAHEQCHSALSHSMHYSQTMPLTMALGAENMSLDEWKRWIGSSGAG</sequence>
<feature type="region of interest" description="Disordered" evidence="4">
    <location>
        <begin position="647"/>
        <end position="668"/>
    </location>
</feature>
<organism evidence="6 7">
    <name type="scientific">Paraphoma chrysanthemicola</name>
    <dbReference type="NCBI Taxonomy" id="798071"/>
    <lineage>
        <taxon>Eukaryota</taxon>
        <taxon>Fungi</taxon>
        <taxon>Dikarya</taxon>
        <taxon>Ascomycota</taxon>
        <taxon>Pezizomycotina</taxon>
        <taxon>Dothideomycetes</taxon>
        <taxon>Pleosporomycetidae</taxon>
        <taxon>Pleosporales</taxon>
        <taxon>Pleosporineae</taxon>
        <taxon>Phaeosphaeriaceae</taxon>
        <taxon>Paraphoma</taxon>
    </lineage>
</organism>
<keyword evidence="3" id="KW-0539">Nucleus</keyword>
<dbReference type="InterPro" id="IPR036864">
    <property type="entry name" value="Zn2-C6_fun-type_DNA-bd_sf"/>
</dbReference>
<feature type="region of interest" description="Disordered" evidence="4">
    <location>
        <begin position="810"/>
        <end position="835"/>
    </location>
</feature>
<keyword evidence="7" id="KW-1185">Reference proteome</keyword>
<dbReference type="InterPro" id="IPR007219">
    <property type="entry name" value="XnlR_reg_dom"/>
</dbReference>
<dbReference type="InterPro" id="IPR001138">
    <property type="entry name" value="Zn2Cys6_DnaBD"/>
</dbReference>
<feature type="compositionally biased region" description="Low complexity" evidence="4">
    <location>
        <begin position="914"/>
        <end position="926"/>
    </location>
</feature>
<dbReference type="SMART" id="SM00906">
    <property type="entry name" value="Fungal_trans"/>
    <property type="match status" value="1"/>
</dbReference>
<dbReference type="Gene3D" id="4.10.240.10">
    <property type="entry name" value="Zn(2)-C6 fungal-type DNA-binding domain"/>
    <property type="match status" value="1"/>
</dbReference>
<evidence type="ECO:0000256" key="3">
    <source>
        <dbReference type="ARBA" id="ARBA00023242"/>
    </source>
</evidence>
<proteinExistence type="predicted"/>
<dbReference type="PANTHER" id="PTHR31001">
    <property type="entry name" value="UNCHARACTERIZED TRANSCRIPTIONAL REGULATORY PROTEIN"/>
    <property type="match status" value="1"/>
</dbReference>
<evidence type="ECO:0000313" key="6">
    <source>
        <dbReference type="EMBL" id="KAH7092474.1"/>
    </source>
</evidence>
<dbReference type="PROSITE" id="PS50048">
    <property type="entry name" value="ZN2_CY6_FUNGAL_2"/>
    <property type="match status" value="1"/>
</dbReference>
<dbReference type="EMBL" id="JAGMVJ010000003">
    <property type="protein sequence ID" value="KAH7092474.1"/>
    <property type="molecule type" value="Genomic_DNA"/>
</dbReference>
<dbReference type="Pfam" id="PF04082">
    <property type="entry name" value="Fungal_trans"/>
    <property type="match status" value="1"/>
</dbReference>
<dbReference type="InterPro" id="IPR050613">
    <property type="entry name" value="Sec_Metabolite_Reg"/>
</dbReference>
<dbReference type="CDD" id="cd00067">
    <property type="entry name" value="GAL4"/>
    <property type="match status" value="1"/>
</dbReference>
<dbReference type="Pfam" id="PF00172">
    <property type="entry name" value="Zn_clus"/>
    <property type="match status" value="1"/>
</dbReference>
<comment type="caution">
    <text evidence="6">The sequence shown here is derived from an EMBL/GenBank/DDBJ whole genome shotgun (WGS) entry which is preliminary data.</text>
</comment>
<evidence type="ECO:0000256" key="1">
    <source>
        <dbReference type="ARBA" id="ARBA00004123"/>
    </source>
</evidence>
<dbReference type="CDD" id="cd12148">
    <property type="entry name" value="fungal_TF_MHR"/>
    <property type="match status" value="1"/>
</dbReference>
<dbReference type="SMART" id="SM00066">
    <property type="entry name" value="GAL4"/>
    <property type="match status" value="1"/>
</dbReference>
<feature type="domain" description="Zn(2)-C6 fungal-type" evidence="5">
    <location>
        <begin position="37"/>
        <end position="68"/>
    </location>
</feature>
<protein>
    <recommendedName>
        <fullName evidence="5">Zn(2)-C6 fungal-type domain-containing protein</fullName>
    </recommendedName>
</protein>
<dbReference type="SUPFAM" id="SSF57701">
    <property type="entry name" value="Zn2/Cys6 DNA-binding domain"/>
    <property type="match status" value="1"/>
</dbReference>
<dbReference type="PROSITE" id="PS00463">
    <property type="entry name" value="ZN2_CY6_FUNGAL_1"/>
    <property type="match status" value="1"/>
</dbReference>
<feature type="region of interest" description="Disordered" evidence="4">
    <location>
        <begin position="1"/>
        <end position="34"/>
    </location>
</feature>
<feature type="compositionally biased region" description="Basic residues" evidence="4">
    <location>
        <begin position="128"/>
        <end position="137"/>
    </location>
</feature>
<evidence type="ECO:0000313" key="7">
    <source>
        <dbReference type="Proteomes" id="UP000813461"/>
    </source>
</evidence>
<feature type="region of interest" description="Disordered" evidence="4">
    <location>
        <begin position="100"/>
        <end position="139"/>
    </location>
</feature>
<comment type="subcellular location">
    <subcellularLocation>
        <location evidence="1">Nucleus</location>
    </subcellularLocation>
</comment>
<dbReference type="PANTHER" id="PTHR31001:SF81">
    <property type="entry name" value="ZN(II)2CYS6 TRANSCRIPTION FACTOR"/>
    <property type="match status" value="1"/>
</dbReference>
<feature type="region of interest" description="Disordered" evidence="4">
    <location>
        <begin position="854"/>
        <end position="926"/>
    </location>
</feature>
<evidence type="ECO:0000259" key="5">
    <source>
        <dbReference type="PROSITE" id="PS50048"/>
    </source>
</evidence>
<dbReference type="AlphaFoldDB" id="A0A8K0RES2"/>
<dbReference type="OrthoDB" id="1747771at2759"/>
<feature type="compositionally biased region" description="Polar residues" evidence="4">
    <location>
        <begin position="877"/>
        <end position="896"/>
    </location>
</feature>
<gene>
    <name evidence="6" type="ORF">FB567DRAFT_238482</name>
</gene>
<dbReference type="GO" id="GO:0005634">
    <property type="term" value="C:nucleus"/>
    <property type="evidence" value="ECO:0007669"/>
    <property type="project" value="UniProtKB-SubCell"/>
</dbReference>
<dbReference type="GO" id="GO:0008270">
    <property type="term" value="F:zinc ion binding"/>
    <property type="evidence" value="ECO:0007669"/>
    <property type="project" value="InterPro"/>
</dbReference>
<evidence type="ECO:0000256" key="4">
    <source>
        <dbReference type="SAM" id="MobiDB-lite"/>
    </source>
</evidence>
<keyword evidence="2" id="KW-0479">Metal-binding</keyword>
<dbReference type="Proteomes" id="UP000813461">
    <property type="component" value="Unassembled WGS sequence"/>
</dbReference>
<accession>A0A8K0RES2</accession>
<name>A0A8K0RES2_9PLEO</name>
<dbReference type="GO" id="GO:0006351">
    <property type="term" value="P:DNA-templated transcription"/>
    <property type="evidence" value="ECO:0007669"/>
    <property type="project" value="InterPro"/>
</dbReference>
<dbReference type="GO" id="GO:0000981">
    <property type="term" value="F:DNA-binding transcription factor activity, RNA polymerase II-specific"/>
    <property type="evidence" value="ECO:0007669"/>
    <property type="project" value="InterPro"/>
</dbReference>
<reference evidence="6" key="1">
    <citation type="journal article" date="2021" name="Nat. Commun.">
        <title>Genetic determinants of endophytism in the Arabidopsis root mycobiome.</title>
        <authorList>
            <person name="Mesny F."/>
            <person name="Miyauchi S."/>
            <person name="Thiergart T."/>
            <person name="Pickel B."/>
            <person name="Atanasova L."/>
            <person name="Karlsson M."/>
            <person name="Huettel B."/>
            <person name="Barry K.W."/>
            <person name="Haridas S."/>
            <person name="Chen C."/>
            <person name="Bauer D."/>
            <person name="Andreopoulos W."/>
            <person name="Pangilinan J."/>
            <person name="LaButti K."/>
            <person name="Riley R."/>
            <person name="Lipzen A."/>
            <person name="Clum A."/>
            <person name="Drula E."/>
            <person name="Henrissat B."/>
            <person name="Kohler A."/>
            <person name="Grigoriev I.V."/>
            <person name="Martin F.M."/>
            <person name="Hacquard S."/>
        </authorList>
    </citation>
    <scope>NUCLEOTIDE SEQUENCE</scope>
    <source>
        <strain evidence="6">MPI-SDFR-AT-0120</strain>
    </source>
</reference>
<evidence type="ECO:0000256" key="2">
    <source>
        <dbReference type="ARBA" id="ARBA00022723"/>
    </source>
</evidence>
<dbReference type="GO" id="GO:0003677">
    <property type="term" value="F:DNA binding"/>
    <property type="evidence" value="ECO:0007669"/>
    <property type="project" value="InterPro"/>
</dbReference>